<evidence type="ECO:0000313" key="2">
    <source>
        <dbReference type="Proteomes" id="UP000199403"/>
    </source>
</evidence>
<sequence>MDYSHFQWSGMRNCSLAEALPVTGQHRLYRILAGKAVAVLNATRPAVIFHFVNFAYL</sequence>
<name>A0A1H6TEM8_9BACT</name>
<evidence type="ECO:0000313" key="1">
    <source>
        <dbReference type="EMBL" id="SEI75537.1"/>
    </source>
</evidence>
<dbReference type="AlphaFoldDB" id="A0A1H6TEM8"/>
<dbReference type="EMBL" id="FNZH01000001">
    <property type="protein sequence ID" value="SEI75537.1"/>
    <property type="molecule type" value="Genomic_DNA"/>
</dbReference>
<organism evidence="1 2">
    <name type="scientific">Cyclobacterium xiamenense</name>
    <dbReference type="NCBI Taxonomy" id="1297121"/>
    <lineage>
        <taxon>Bacteria</taxon>
        <taxon>Pseudomonadati</taxon>
        <taxon>Bacteroidota</taxon>
        <taxon>Cytophagia</taxon>
        <taxon>Cytophagales</taxon>
        <taxon>Cyclobacteriaceae</taxon>
        <taxon>Cyclobacterium</taxon>
    </lineage>
</organism>
<accession>A0A1H6TEM8</accession>
<keyword evidence="2" id="KW-1185">Reference proteome</keyword>
<proteinExistence type="predicted"/>
<protein>
    <submittedName>
        <fullName evidence="1">Uncharacterized protein</fullName>
    </submittedName>
</protein>
<gene>
    <name evidence="1" type="ORF">SAMN05192553_101125</name>
</gene>
<dbReference type="Proteomes" id="UP000199403">
    <property type="component" value="Unassembled WGS sequence"/>
</dbReference>
<reference evidence="2" key="1">
    <citation type="submission" date="2016-10" db="EMBL/GenBank/DDBJ databases">
        <authorList>
            <person name="Varghese N."/>
            <person name="Submissions S."/>
        </authorList>
    </citation>
    <scope>NUCLEOTIDE SEQUENCE [LARGE SCALE GENOMIC DNA]</scope>
    <source>
        <strain evidence="2">IBRC-M 10761</strain>
    </source>
</reference>